<dbReference type="GO" id="GO:0004591">
    <property type="term" value="F:oxoglutarate dehydrogenase (succinyl-transferring) activity"/>
    <property type="evidence" value="ECO:0007669"/>
    <property type="project" value="UniProtKB-EC"/>
</dbReference>
<dbReference type="InterPro" id="IPR011603">
    <property type="entry name" value="2oxoglutarate_DH_E1"/>
</dbReference>
<dbReference type="Pfam" id="PF00676">
    <property type="entry name" value="E1_dh"/>
    <property type="match status" value="1"/>
</dbReference>
<proteinExistence type="predicted"/>
<evidence type="ECO:0000313" key="7">
    <source>
        <dbReference type="EMBL" id="MBD3324466.1"/>
    </source>
</evidence>
<dbReference type="PANTHER" id="PTHR23152">
    <property type="entry name" value="2-OXOGLUTARATE DEHYDROGENASE"/>
    <property type="match status" value="1"/>
</dbReference>
<comment type="caution">
    <text evidence="7">The sequence shown here is derived from an EMBL/GenBank/DDBJ whole genome shotgun (WGS) entry which is preliminary data.</text>
</comment>
<dbReference type="AlphaFoldDB" id="A0A9D5Q623"/>
<keyword evidence="4" id="KW-0786">Thiamine pyrophosphate</keyword>
<dbReference type="GO" id="GO:0045252">
    <property type="term" value="C:oxoglutarate dehydrogenase complex"/>
    <property type="evidence" value="ECO:0007669"/>
    <property type="project" value="TreeGrafter"/>
</dbReference>
<evidence type="ECO:0000259" key="5">
    <source>
        <dbReference type="Pfam" id="PF00676"/>
    </source>
</evidence>
<dbReference type="Gene3D" id="3.40.50.12470">
    <property type="match status" value="1"/>
</dbReference>
<evidence type="ECO:0000256" key="1">
    <source>
        <dbReference type="ARBA" id="ARBA00001964"/>
    </source>
</evidence>
<gene>
    <name evidence="7" type="primary">sucA</name>
    <name evidence="7" type="ORF">GF339_07755</name>
</gene>
<dbReference type="CDD" id="cd02016">
    <property type="entry name" value="TPP_E1_OGDC_like"/>
    <property type="match status" value="1"/>
</dbReference>
<accession>A0A9D5Q623</accession>
<name>A0A9D5Q623_9BACT</name>
<dbReference type="GO" id="GO:0030976">
    <property type="term" value="F:thiamine pyrophosphate binding"/>
    <property type="evidence" value="ECO:0007669"/>
    <property type="project" value="InterPro"/>
</dbReference>
<reference evidence="7" key="1">
    <citation type="submission" date="2019-11" db="EMBL/GenBank/DDBJ databases">
        <title>Microbial mats filling the niche in hypersaline microbial mats.</title>
        <authorList>
            <person name="Wong H.L."/>
            <person name="Macleod F.I."/>
            <person name="White R.A. III"/>
            <person name="Burns B.P."/>
        </authorList>
    </citation>
    <scope>NUCLEOTIDE SEQUENCE</scope>
    <source>
        <strain evidence="7">Rbin_158</strain>
    </source>
</reference>
<feature type="non-terminal residue" evidence="7">
    <location>
        <position position="628"/>
    </location>
</feature>
<evidence type="ECO:0000256" key="4">
    <source>
        <dbReference type="ARBA" id="ARBA00023052"/>
    </source>
</evidence>
<dbReference type="InterPro" id="IPR029061">
    <property type="entry name" value="THDP-binding"/>
</dbReference>
<organism evidence="7 8">
    <name type="scientific">candidate division KSB3 bacterium</name>
    <dbReference type="NCBI Taxonomy" id="2044937"/>
    <lineage>
        <taxon>Bacteria</taxon>
        <taxon>candidate division KSB3</taxon>
    </lineage>
</organism>
<evidence type="ECO:0000259" key="6">
    <source>
        <dbReference type="Pfam" id="PF16078"/>
    </source>
</evidence>
<sequence>MNLTDTLNADYIDAQYALWKRDPEAVSREWQAFFAGFQFAGDGWQAPGDAQELQMQQAQVEALKYRYRDIGHLLAGVDPLAEGPSEHPLLQLSAFGLTEEDLDREFYTYRFADTHRAPLRQILDILQETYCQSIGVEFMHLQDPQERLWLQDRMEPIRNRPPLDHDAQIRILNKLYQASLFEHYLNKKYAGQTRFSLEGAEAVIAMLDALLLTATEYGCTELILGMAHRGRLNVETNVLYKTYEEVFREFVNDYNPESLVGMGDVKYHNGYFTTIRLANKCHLRAFLVDNPSHLESVNPVVEGIARARQDLLPDGNRNQVLPLLFHGDAAFAGQGIVTETLNMSQLDGYKTEGTIHLVINNQIGFTTLPEHARSTRYSTDIAKMLMVPIFHVHGEDPEAAVHVAKLASSYRMEFGKDVVIDLICYRRYGHNEGDEPYFTQPQMYERIRERPSIHTLYAQKLLQAGIVQQEQLDRIEQGINLCLEEGFEAAQKNPRILPKVQFYENWEGFHGTYSSEPFETGVDQDTLLDLARKLNTIPDDLTPHSKLKRLLTKRLEAVETGEGIDWANAEALAFASLVTQGEPIRLSGEDSGRGTFSQRHCVMFDRTTGQAHVPLNHLSPDQAEFKVY</sequence>
<feature type="domain" description="Dehydrogenase E1 component" evidence="5">
    <location>
        <begin position="186"/>
        <end position="495"/>
    </location>
</feature>
<dbReference type="GO" id="GO:0006099">
    <property type="term" value="P:tricarboxylic acid cycle"/>
    <property type="evidence" value="ECO:0007669"/>
    <property type="project" value="TreeGrafter"/>
</dbReference>
<dbReference type="GO" id="GO:0005829">
    <property type="term" value="C:cytosol"/>
    <property type="evidence" value="ECO:0007669"/>
    <property type="project" value="TreeGrafter"/>
</dbReference>
<dbReference type="SUPFAM" id="SSF52518">
    <property type="entry name" value="Thiamin diphosphate-binding fold (THDP-binding)"/>
    <property type="match status" value="2"/>
</dbReference>
<dbReference type="Gene3D" id="3.40.50.970">
    <property type="match status" value="1"/>
</dbReference>
<comment type="cofactor">
    <cofactor evidence="1">
        <name>thiamine diphosphate</name>
        <dbReference type="ChEBI" id="CHEBI:58937"/>
    </cofactor>
</comment>
<dbReference type="EMBL" id="WJJP01000239">
    <property type="protein sequence ID" value="MBD3324466.1"/>
    <property type="molecule type" value="Genomic_DNA"/>
</dbReference>
<dbReference type="Gene3D" id="1.10.287.1150">
    <property type="entry name" value="TPP helical domain"/>
    <property type="match status" value="1"/>
</dbReference>
<dbReference type="EC" id="1.2.4.2" evidence="2"/>
<evidence type="ECO:0000256" key="2">
    <source>
        <dbReference type="ARBA" id="ARBA00012280"/>
    </source>
</evidence>
<keyword evidence="3 7" id="KW-0560">Oxidoreductase</keyword>
<feature type="domain" description="2-oxoglutarate dehydrogenase E1 component N-terminal" evidence="6">
    <location>
        <begin position="7"/>
        <end position="39"/>
    </location>
</feature>
<protein>
    <recommendedName>
        <fullName evidence="2">oxoglutarate dehydrogenase (succinyl-transferring)</fullName>
        <ecNumber evidence="2">1.2.4.2</ecNumber>
    </recommendedName>
</protein>
<evidence type="ECO:0000256" key="3">
    <source>
        <dbReference type="ARBA" id="ARBA00023002"/>
    </source>
</evidence>
<dbReference type="Proteomes" id="UP000649604">
    <property type="component" value="Unassembled WGS sequence"/>
</dbReference>
<dbReference type="PANTHER" id="PTHR23152:SF4">
    <property type="entry name" value="2-OXOADIPATE DEHYDROGENASE COMPLEX COMPONENT E1"/>
    <property type="match status" value="1"/>
</dbReference>
<dbReference type="Pfam" id="PF16078">
    <property type="entry name" value="2-oxogl_dehyd_N"/>
    <property type="match status" value="1"/>
</dbReference>
<evidence type="ECO:0000313" key="8">
    <source>
        <dbReference type="Proteomes" id="UP000649604"/>
    </source>
</evidence>
<dbReference type="InterPro" id="IPR032106">
    <property type="entry name" value="2-oxogl_dehyd_N"/>
</dbReference>
<dbReference type="InterPro" id="IPR001017">
    <property type="entry name" value="DH_E1"/>
</dbReference>